<feature type="transmembrane region" description="Helical" evidence="2">
    <location>
        <begin position="185"/>
        <end position="206"/>
    </location>
</feature>
<evidence type="ECO:0000313" key="3">
    <source>
        <dbReference type="EMBL" id="ORY36990.1"/>
    </source>
</evidence>
<feature type="transmembrane region" description="Helical" evidence="2">
    <location>
        <begin position="6"/>
        <end position="28"/>
    </location>
</feature>
<feature type="transmembrane region" description="Helical" evidence="2">
    <location>
        <begin position="40"/>
        <end position="63"/>
    </location>
</feature>
<dbReference type="InterPro" id="IPR044926">
    <property type="entry name" value="RGS_subdomain_2"/>
</dbReference>
<feature type="compositionally biased region" description="Basic and acidic residues" evidence="1">
    <location>
        <begin position="502"/>
        <end position="511"/>
    </location>
</feature>
<dbReference type="AlphaFoldDB" id="A0A1Y2BQH8"/>
<evidence type="ECO:0008006" key="5">
    <source>
        <dbReference type="Google" id="ProtNLM"/>
    </source>
</evidence>
<keyword evidence="4" id="KW-1185">Reference proteome</keyword>
<comment type="caution">
    <text evidence="3">The sequence shown here is derived from an EMBL/GenBank/DDBJ whole genome shotgun (WGS) entry which is preliminary data.</text>
</comment>
<feature type="transmembrane region" description="Helical" evidence="2">
    <location>
        <begin position="261"/>
        <end position="278"/>
    </location>
</feature>
<keyword evidence="2" id="KW-0472">Membrane</keyword>
<sequence length="642" mass="72154">MSFPDATTAAILISWLIFWLITTALYYARRQKTVIRARSMAVTITQAVSSIFCVFTIMSGAISSDVPCFIRLWIINIGMTVFTSNTLLKNVYLYIQYRYNQNMLFQEVKAVRPGASSNLSLGPVDEFGYPLSADQITARGLSQKELTEDVSKKRDEVVLGFWTVKEWFNKKTDKWIIDKVIYKRLNYLMGGLYVTTVVYVIIVQILSPSNSIVPLSTICLFDLLQYGLLAVSVIFIQIFGGLLAVWLVHDIRDSNFIAGELLISYSVGAPCSIVYLIFQETPSLKALSFNPNWLVIIPHFVSHIMAIVVPVILSYIEDYKTAQVVIELNLQSFQMALEDKTLFEDIKQYAIRDMCGENMYFLEALKALKREAISTIMRRRQHSRQPSNINCGTESQRKASAAFANIKFLQKKNDVIAEVSKEALDTVESMGRKGTRESTSTALQSGTEKRWRTASIATTTTTNEEGSSMLSPSRKVSSSQTNSALPSQTNSALAPVQEDDSISLKKSEKPRKSVSSEQQKGKTSVISLSIFHDRSQSVESVSRANGSSTTSQLGQLNATAVPQELVSKYHQFYLLYCKPGGQMEVNLSGEIRQELKQVYDSGEWKVGAFDRARSEIMNVLFTNIYCRWAFQQNDKERKKSVA</sequence>
<organism evidence="3 4">
    <name type="scientific">Rhizoclosmatium globosum</name>
    <dbReference type="NCBI Taxonomy" id="329046"/>
    <lineage>
        <taxon>Eukaryota</taxon>
        <taxon>Fungi</taxon>
        <taxon>Fungi incertae sedis</taxon>
        <taxon>Chytridiomycota</taxon>
        <taxon>Chytridiomycota incertae sedis</taxon>
        <taxon>Chytridiomycetes</taxon>
        <taxon>Chytridiales</taxon>
        <taxon>Chytriomycetaceae</taxon>
        <taxon>Rhizoclosmatium</taxon>
    </lineage>
</organism>
<protein>
    <recommendedName>
        <fullName evidence="5">RGS domain-containing protein</fullName>
    </recommendedName>
</protein>
<dbReference type="Gene3D" id="1.10.167.10">
    <property type="entry name" value="Regulator of G-protein Signalling 4, domain 2"/>
    <property type="match status" value="1"/>
</dbReference>
<gene>
    <name evidence="3" type="ORF">BCR33DRAFT_789864</name>
</gene>
<accession>A0A1Y2BQH8</accession>
<feature type="compositionally biased region" description="Polar residues" evidence="1">
    <location>
        <begin position="437"/>
        <end position="446"/>
    </location>
</feature>
<reference evidence="3 4" key="1">
    <citation type="submission" date="2016-07" db="EMBL/GenBank/DDBJ databases">
        <title>Pervasive Adenine N6-methylation of Active Genes in Fungi.</title>
        <authorList>
            <consortium name="DOE Joint Genome Institute"/>
            <person name="Mondo S.J."/>
            <person name="Dannebaum R.O."/>
            <person name="Kuo R.C."/>
            <person name="Labutti K."/>
            <person name="Haridas S."/>
            <person name="Kuo A."/>
            <person name="Salamov A."/>
            <person name="Ahrendt S.R."/>
            <person name="Lipzen A."/>
            <person name="Sullivan W."/>
            <person name="Andreopoulos W.B."/>
            <person name="Clum A."/>
            <person name="Lindquist E."/>
            <person name="Daum C."/>
            <person name="Ramamoorthy G.K."/>
            <person name="Gryganskyi A."/>
            <person name="Culley D."/>
            <person name="Magnuson J.K."/>
            <person name="James T.Y."/>
            <person name="O'Malley M.A."/>
            <person name="Stajich J.E."/>
            <person name="Spatafora J.W."/>
            <person name="Visel A."/>
            <person name="Grigoriev I.V."/>
        </authorList>
    </citation>
    <scope>NUCLEOTIDE SEQUENCE [LARGE SCALE GENOMIC DNA]</scope>
    <source>
        <strain evidence="3 4">JEL800</strain>
    </source>
</reference>
<feature type="transmembrane region" description="Helical" evidence="2">
    <location>
        <begin position="293"/>
        <end position="316"/>
    </location>
</feature>
<feature type="compositionally biased region" description="Basic and acidic residues" evidence="1">
    <location>
        <begin position="426"/>
        <end position="436"/>
    </location>
</feature>
<feature type="transmembrane region" description="Helical" evidence="2">
    <location>
        <begin position="69"/>
        <end position="88"/>
    </location>
</feature>
<name>A0A1Y2BQH8_9FUNG</name>
<feature type="region of interest" description="Disordered" evidence="1">
    <location>
        <begin position="426"/>
        <end position="520"/>
    </location>
</feature>
<feature type="compositionally biased region" description="Polar residues" evidence="1">
    <location>
        <begin position="463"/>
        <end position="492"/>
    </location>
</feature>
<keyword evidence="2" id="KW-1133">Transmembrane helix</keyword>
<evidence type="ECO:0000256" key="2">
    <source>
        <dbReference type="SAM" id="Phobius"/>
    </source>
</evidence>
<dbReference type="OrthoDB" id="2115824at2759"/>
<feature type="transmembrane region" description="Helical" evidence="2">
    <location>
        <begin position="226"/>
        <end position="249"/>
    </location>
</feature>
<evidence type="ECO:0000313" key="4">
    <source>
        <dbReference type="Proteomes" id="UP000193642"/>
    </source>
</evidence>
<keyword evidence="2" id="KW-0812">Transmembrane</keyword>
<evidence type="ECO:0000256" key="1">
    <source>
        <dbReference type="SAM" id="MobiDB-lite"/>
    </source>
</evidence>
<dbReference type="SUPFAM" id="SSF48097">
    <property type="entry name" value="Regulator of G-protein signaling, RGS"/>
    <property type="match status" value="1"/>
</dbReference>
<dbReference type="EMBL" id="MCGO01000052">
    <property type="protein sequence ID" value="ORY36990.1"/>
    <property type="molecule type" value="Genomic_DNA"/>
</dbReference>
<dbReference type="InterPro" id="IPR036305">
    <property type="entry name" value="RGS_sf"/>
</dbReference>
<dbReference type="Proteomes" id="UP000193642">
    <property type="component" value="Unassembled WGS sequence"/>
</dbReference>
<proteinExistence type="predicted"/>